<feature type="compositionally biased region" description="Polar residues" evidence="6">
    <location>
        <begin position="158"/>
        <end position="167"/>
    </location>
</feature>
<dbReference type="SUPFAM" id="SSF57701">
    <property type="entry name" value="Zn2/Cys6 DNA-binding domain"/>
    <property type="match status" value="1"/>
</dbReference>
<protein>
    <recommendedName>
        <fullName evidence="7">Zn(2)-C6 fungal-type domain-containing protein</fullName>
    </recommendedName>
</protein>
<feature type="region of interest" description="Disordered" evidence="6">
    <location>
        <begin position="669"/>
        <end position="693"/>
    </location>
</feature>
<dbReference type="Proteomes" id="UP001166286">
    <property type="component" value="Unassembled WGS sequence"/>
</dbReference>
<dbReference type="InterPro" id="IPR001138">
    <property type="entry name" value="Zn2Cys6_DnaBD"/>
</dbReference>
<dbReference type="Gene3D" id="4.10.240.10">
    <property type="entry name" value="Zn(2)-C6 fungal-type DNA-binding domain"/>
    <property type="match status" value="1"/>
</dbReference>
<feature type="region of interest" description="Disordered" evidence="6">
    <location>
        <begin position="104"/>
        <end position="167"/>
    </location>
</feature>
<evidence type="ECO:0000256" key="1">
    <source>
        <dbReference type="ARBA" id="ARBA00004123"/>
    </source>
</evidence>
<comment type="subcellular location">
    <subcellularLocation>
        <location evidence="1">Nucleus</location>
    </subcellularLocation>
</comment>
<reference evidence="8" key="1">
    <citation type="submission" date="2023-03" db="EMBL/GenBank/DDBJ databases">
        <title>Complete genome of Cladonia borealis.</title>
        <authorList>
            <person name="Park H."/>
        </authorList>
    </citation>
    <scope>NUCLEOTIDE SEQUENCE</scope>
    <source>
        <strain evidence="8">ANT050790</strain>
    </source>
</reference>
<evidence type="ECO:0000256" key="6">
    <source>
        <dbReference type="SAM" id="MobiDB-lite"/>
    </source>
</evidence>
<dbReference type="GO" id="GO:0000981">
    <property type="term" value="F:DNA-binding transcription factor activity, RNA polymerase II-specific"/>
    <property type="evidence" value="ECO:0007669"/>
    <property type="project" value="InterPro"/>
</dbReference>
<keyword evidence="9" id="KW-1185">Reference proteome</keyword>
<evidence type="ECO:0000256" key="2">
    <source>
        <dbReference type="ARBA" id="ARBA00023015"/>
    </source>
</evidence>
<keyword evidence="4" id="KW-0804">Transcription</keyword>
<dbReference type="InterPro" id="IPR036864">
    <property type="entry name" value="Zn2-C6_fun-type_DNA-bd_sf"/>
</dbReference>
<dbReference type="EMBL" id="JAFEKC020000021">
    <property type="protein sequence ID" value="KAK0508227.1"/>
    <property type="molecule type" value="Genomic_DNA"/>
</dbReference>
<dbReference type="PANTHER" id="PTHR31845:SF39">
    <property type="entry name" value="TRANSCRIPTION FACTOR PBCR-RELATED"/>
    <property type="match status" value="1"/>
</dbReference>
<feature type="region of interest" description="Disordered" evidence="6">
    <location>
        <begin position="1"/>
        <end position="34"/>
    </location>
</feature>
<sequence>MAGLGGTFNQAIDAPTMPTVSEDRSVRNTTGQRSQSSIGACDACRLRKVRCLANESSSAARCQRCARANRDCVYTTHSKTRRRKRTDTRVKELEEKVRGLSMLLENGRGGSGPSAERDTESLENEEGSGRRTLNEKNNPVPADGDMCPWKGSVDESQTRSSEPGNSFLPSWGLIVGDTTEDSMWPDVVERGLLSMDKATELVNRYINLLMPHCPVVPISCPASELRKTKPILFLAVLAASAATSDSGLHFKLNQETQELYAKKITVEGNKSIELIQALCVSILWPYPPKSFKELKFHQQIQMAATMALDLGLGKRPKPFNERNQAREAITTTDVGQLGRGDDSYQISMAREVIAKKRASDSTSVEGRRALLACYTFCASTAMSLRLPNMLRFTSWMTECVDFLETSPEAAPTDKRLTAWVRLHHIIEDCAMSLGFGDSDDTVSLDNERAQLIMKGAEKQLEAWKTRVTSEPETLNDLLEINYHVNNVNLHEIALHADHDADDFRPPFSLAATRPSSKSLSPPYISAIMVCISSSQRLIDIFLGMSIEAVRACPRLLWIRLCYAVVILMKLSISASTPSSELGKIIDPGDCKVLYYSERVIAYLDKISTVASQKKHDLSFRFLHVLTNLNFWYQKHTLQLNATSGQNETLSKQEPETLASVVGVSASQDSTSVMSPHAPMTSDPEAIPQDSHFSPYKPRTLSDFDFLQDNSKSSTSNAIDHNALELAPAPAPASASAPLTQAPFWSNDVQPSSSAFPEPVDSFTSISNAPFDFPMDLDPNLFSQLFNKELYEGNLMFGGEDGMDYTNVPDTDWANWPQLL</sequence>
<dbReference type="PROSITE" id="PS00463">
    <property type="entry name" value="ZN2_CY6_FUNGAL_1"/>
    <property type="match status" value="1"/>
</dbReference>
<dbReference type="InterPro" id="IPR051089">
    <property type="entry name" value="prtT"/>
</dbReference>
<dbReference type="GO" id="GO:0005634">
    <property type="term" value="C:nucleus"/>
    <property type="evidence" value="ECO:0007669"/>
    <property type="project" value="UniProtKB-SubCell"/>
</dbReference>
<keyword evidence="5" id="KW-0539">Nucleus</keyword>
<dbReference type="PROSITE" id="PS50048">
    <property type="entry name" value="ZN2_CY6_FUNGAL_2"/>
    <property type="match status" value="1"/>
</dbReference>
<dbReference type="CDD" id="cd00067">
    <property type="entry name" value="GAL4"/>
    <property type="match status" value="1"/>
</dbReference>
<name>A0AA39UY76_9LECA</name>
<dbReference type="AlphaFoldDB" id="A0AA39UY76"/>
<gene>
    <name evidence="8" type="ORF">JMJ35_009311</name>
</gene>
<keyword evidence="2" id="KW-0805">Transcription regulation</keyword>
<dbReference type="GO" id="GO:0008270">
    <property type="term" value="F:zinc ion binding"/>
    <property type="evidence" value="ECO:0007669"/>
    <property type="project" value="InterPro"/>
</dbReference>
<evidence type="ECO:0000259" key="7">
    <source>
        <dbReference type="PROSITE" id="PS50048"/>
    </source>
</evidence>
<evidence type="ECO:0000256" key="3">
    <source>
        <dbReference type="ARBA" id="ARBA00023125"/>
    </source>
</evidence>
<dbReference type="PANTHER" id="PTHR31845">
    <property type="entry name" value="FINGER DOMAIN PROTEIN, PUTATIVE-RELATED"/>
    <property type="match status" value="1"/>
</dbReference>
<dbReference type="SMART" id="SM00066">
    <property type="entry name" value="GAL4"/>
    <property type="match status" value="1"/>
</dbReference>
<dbReference type="Pfam" id="PF00172">
    <property type="entry name" value="Zn_clus"/>
    <property type="match status" value="1"/>
</dbReference>
<feature type="domain" description="Zn(2)-C6 fungal-type" evidence="7">
    <location>
        <begin position="40"/>
        <end position="74"/>
    </location>
</feature>
<proteinExistence type="predicted"/>
<comment type="caution">
    <text evidence="8">The sequence shown here is derived from an EMBL/GenBank/DDBJ whole genome shotgun (WGS) entry which is preliminary data.</text>
</comment>
<evidence type="ECO:0000313" key="9">
    <source>
        <dbReference type="Proteomes" id="UP001166286"/>
    </source>
</evidence>
<accession>A0AA39UY76</accession>
<dbReference type="CDD" id="cd12148">
    <property type="entry name" value="fungal_TF_MHR"/>
    <property type="match status" value="1"/>
</dbReference>
<evidence type="ECO:0000256" key="5">
    <source>
        <dbReference type="ARBA" id="ARBA00023242"/>
    </source>
</evidence>
<evidence type="ECO:0000256" key="4">
    <source>
        <dbReference type="ARBA" id="ARBA00023163"/>
    </source>
</evidence>
<organism evidence="8 9">
    <name type="scientific">Cladonia borealis</name>
    <dbReference type="NCBI Taxonomy" id="184061"/>
    <lineage>
        <taxon>Eukaryota</taxon>
        <taxon>Fungi</taxon>
        <taxon>Dikarya</taxon>
        <taxon>Ascomycota</taxon>
        <taxon>Pezizomycotina</taxon>
        <taxon>Lecanoromycetes</taxon>
        <taxon>OSLEUM clade</taxon>
        <taxon>Lecanoromycetidae</taxon>
        <taxon>Lecanorales</taxon>
        <taxon>Lecanorineae</taxon>
        <taxon>Cladoniaceae</taxon>
        <taxon>Cladonia</taxon>
    </lineage>
</organism>
<keyword evidence="3" id="KW-0238">DNA-binding</keyword>
<evidence type="ECO:0000313" key="8">
    <source>
        <dbReference type="EMBL" id="KAK0508227.1"/>
    </source>
</evidence>
<dbReference type="GO" id="GO:0000976">
    <property type="term" value="F:transcription cis-regulatory region binding"/>
    <property type="evidence" value="ECO:0007669"/>
    <property type="project" value="TreeGrafter"/>
</dbReference>